<dbReference type="Proteomes" id="UP000490980">
    <property type="component" value="Unassembled WGS sequence"/>
</dbReference>
<gene>
    <name evidence="4" type="ORF">HBF25_21250</name>
</gene>
<keyword evidence="1" id="KW-0812">Transmembrane</keyword>
<feature type="transmembrane region" description="Helical" evidence="1">
    <location>
        <begin position="333"/>
        <end position="354"/>
    </location>
</feature>
<reference evidence="4 5" key="1">
    <citation type="submission" date="2020-03" db="EMBL/GenBank/DDBJ databases">
        <authorList>
            <person name="Lai Q."/>
        </authorList>
    </citation>
    <scope>NUCLEOTIDE SEQUENCE [LARGE SCALE GENOMIC DNA]</scope>
    <source>
        <strain evidence="4 5">CCUG 25036</strain>
    </source>
</reference>
<evidence type="ECO:0000313" key="5">
    <source>
        <dbReference type="Proteomes" id="UP000490980"/>
    </source>
</evidence>
<protein>
    <submittedName>
        <fullName evidence="4">DUF4105 domain-containing protein</fullName>
    </submittedName>
</protein>
<proteinExistence type="predicted"/>
<sequence length="417" mass="46529">MSRARRAPTTDVVRPMRFALILLLALCITPLARAGVVDAPASDLEISLMTYGPGDIYWERFGHDALEVRDTVSGQAIAFNYGVFDFDQDGFILNFARGIMAYRMDAEPTESDVSFYSGEGRYVRKQRLALNDEQKDRLRRFLVWNVQPQNAGYNYDYYLDNCTTRVRNALDDALDGALGAQLRSKPGGMTYREQTARLMSNQPWLMLGMDLGLGPFADQPMNAWKEAFLPMVLEDEIRSVRIGSGSDERALVAAEDTLAPSRLDAPPGEAPDLRWPLLIAGLVLAAPLSLPVFSRTRIARGIFVAFGTLFTVFAGLAGLLMIGLWALTLHRSAWGNFNLLAYQPLAFLLLPGIWKLRRAGRPMGHLAPRVAGLSFAACIIALLLHLWPGFPQRNMPWLLFALPCWTALFATFCRRHD</sequence>
<dbReference type="InterPro" id="IPR025178">
    <property type="entry name" value="Lnb_N"/>
</dbReference>
<feature type="transmembrane region" description="Helical" evidence="1">
    <location>
        <begin position="366"/>
        <end position="388"/>
    </location>
</feature>
<feature type="signal peptide" evidence="2">
    <location>
        <begin position="1"/>
        <end position="34"/>
    </location>
</feature>
<dbReference type="Pfam" id="PF13387">
    <property type="entry name" value="Lnb_N"/>
    <property type="match status" value="1"/>
</dbReference>
<feature type="chain" id="PRO_5030619678" evidence="2">
    <location>
        <begin position="35"/>
        <end position="417"/>
    </location>
</feature>
<dbReference type="AlphaFoldDB" id="A0A7X5ZKE4"/>
<accession>A0A7X5ZKE4</accession>
<feature type="transmembrane region" description="Helical" evidence="1">
    <location>
        <begin position="273"/>
        <end position="290"/>
    </location>
</feature>
<keyword evidence="2" id="KW-0732">Signal</keyword>
<keyword evidence="1" id="KW-1133">Transmembrane helix</keyword>
<feature type="transmembrane region" description="Helical" evidence="1">
    <location>
        <begin position="394"/>
        <end position="413"/>
    </location>
</feature>
<organism evidence="4 5">
    <name type="scientific">Luteibacter anthropi</name>
    <dbReference type="NCBI Taxonomy" id="564369"/>
    <lineage>
        <taxon>Bacteria</taxon>
        <taxon>Pseudomonadati</taxon>
        <taxon>Pseudomonadota</taxon>
        <taxon>Gammaproteobacteria</taxon>
        <taxon>Lysobacterales</taxon>
        <taxon>Rhodanobacteraceae</taxon>
        <taxon>Luteibacter</taxon>
    </lineage>
</organism>
<evidence type="ECO:0000313" key="4">
    <source>
        <dbReference type="EMBL" id="NII08917.1"/>
    </source>
</evidence>
<keyword evidence="5" id="KW-1185">Reference proteome</keyword>
<evidence type="ECO:0000256" key="2">
    <source>
        <dbReference type="SAM" id="SignalP"/>
    </source>
</evidence>
<feature type="domain" description="Lnb N-terminal periplasmic" evidence="3">
    <location>
        <begin position="40"/>
        <end position="181"/>
    </location>
</feature>
<name>A0A7X5ZKE4_9GAMM</name>
<evidence type="ECO:0000259" key="3">
    <source>
        <dbReference type="Pfam" id="PF13387"/>
    </source>
</evidence>
<comment type="caution">
    <text evidence="4">The sequence shown here is derived from an EMBL/GenBank/DDBJ whole genome shotgun (WGS) entry which is preliminary data.</text>
</comment>
<feature type="transmembrane region" description="Helical" evidence="1">
    <location>
        <begin position="302"/>
        <end position="327"/>
    </location>
</feature>
<keyword evidence="1" id="KW-0472">Membrane</keyword>
<dbReference type="EMBL" id="JAARLZ010000016">
    <property type="protein sequence ID" value="NII08917.1"/>
    <property type="molecule type" value="Genomic_DNA"/>
</dbReference>
<evidence type="ECO:0000256" key="1">
    <source>
        <dbReference type="SAM" id="Phobius"/>
    </source>
</evidence>